<evidence type="ECO:0000256" key="2">
    <source>
        <dbReference type="ARBA" id="ARBA00023242"/>
    </source>
</evidence>
<dbReference type="Pfam" id="PF15613">
    <property type="entry name" value="WSD"/>
    <property type="match status" value="1"/>
</dbReference>
<evidence type="ECO:0000313" key="5">
    <source>
        <dbReference type="Proteomes" id="UP001163846"/>
    </source>
</evidence>
<feature type="non-terminal residue" evidence="4">
    <location>
        <position position="86"/>
    </location>
</feature>
<reference evidence="4" key="1">
    <citation type="submission" date="2022-08" db="EMBL/GenBank/DDBJ databases">
        <authorList>
            <consortium name="DOE Joint Genome Institute"/>
            <person name="Min B."/>
            <person name="Riley R."/>
            <person name="Sierra-Patev S."/>
            <person name="Naranjo-Ortiz M."/>
            <person name="Looney B."/>
            <person name="Konkel Z."/>
            <person name="Slot J.C."/>
            <person name="Sakamoto Y."/>
            <person name="Steenwyk J.L."/>
            <person name="Rokas A."/>
            <person name="Carro J."/>
            <person name="Camarero S."/>
            <person name="Ferreira P."/>
            <person name="Molpeceres G."/>
            <person name="Ruiz-Duenas F.J."/>
            <person name="Serrano A."/>
            <person name="Henrissat B."/>
            <person name="Drula E."/>
            <person name="Hughes K.W."/>
            <person name="Mata J.L."/>
            <person name="Ishikawa N.K."/>
            <person name="Vargas-Isla R."/>
            <person name="Ushijima S."/>
            <person name="Smith C.A."/>
            <person name="Ahrendt S."/>
            <person name="Andreopoulos W."/>
            <person name="He G."/>
            <person name="Labutti K."/>
            <person name="Lipzen A."/>
            <person name="Ng V."/>
            <person name="Sandor L."/>
            <person name="Barry K."/>
            <person name="Martinez A.T."/>
            <person name="Xiao Y."/>
            <person name="Gibbons J.G."/>
            <person name="Terashima K."/>
            <person name="Hibbett D.S."/>
            <person name="Grigoriev I.V."/>
        </authorList>
    </citation>
    <scope>NUCLEOTIDE SEQUENCE</scope>
    <source>
        <strain evidence="4">TFB9207</strain>
    </source>
</reference>
<dbReference type="EMBL" id="MU806533">
    <property type="protein sequence ID" value="KAJ3834436.1"/>
    <property type="molecule type" value="Genomic_DNA"/>
</dbReference>
<dbReference type="GO" id="GO:0005634">
    <property type="term" value="C:nucleus"/>
    <property type="evidence" value="ECO:0007669"/>
    <property type="project" value="UniProtKB-SubCell"/>
</dbReference>
<name>A0AA38U919_9AGAR</name>
<evidence type="ECO:0000313" key="4">
    <source>
        <dbReference type="EMBL" id="KAJ3834436.1"/>
    </source>
</evidence>
<dbReference type="Proteomes" id="UP001163846">
    <property type="component" value="Unassembled WGS sequence"/>
</dbReference>
<accession>A0AA38U919</accession>
<protein>
    <recommendedName>
        <fullName evidence="3">WHIM2 domain-containing protein</fullName>
    </recommendedName>
</protein>
<feature type="domain" description="WHIM2" evidence="3">
    <location>
        <begin position="10"/>
        <end position="51"/>
    </location>
</feature>
<sequence>RDFRKLFGGVRVKPMGKDRFYNRIWWLGGLGSSNLSGSGGAAQYGAGRIFIWQGLSDFDLALMMRRTGDEAPVQMRLLEEEGQEGM</sequence>
<comment type="caution">
    <text evidence="4">The sequence shown here is derived from an EMBL/GenBank/DDBJ whole genome shotgun (WGS) entry which is preliminary data.</text>
</comment>
<proteinExistence type="predicted"/>
<dbReference type="InterPro" id="IPR028941">
    <property type="entry name" value="WHIM2_dom"/>
</dbReference>
<keyword evidence="2" id="KW-0539">Nucleus</keyword>
<evidence type="ECO:0000256" key="1">
    <source>
        <dbReference type="ARBA" id="ARBA00004123"/>
    </source>
</evidence>
<organism evidence="4 5">
    <name type="scientific">Lentinula raphanica</name>
    <dbReference type="NCBI Taxonomy" id="153919"/>
    <lineage>
        <taxon>Eukaryota</taxon>
        <taxon>Fungi</taxon>
        <taxon>Dikarya</taxon>
        <taxon>Basidiomycota</taxon>
        <taxon>Agaricomycotina</taxon>
        <taxon>Agaricomycetes</taxon>
        <taxon>Agaricomycetidae</taxon>
        <taxon>Agaricales</taxon>
        <taxon>Marasmiineae</taxon>
        <taxon>Omphalotaceae</taxon>
        <taxon>Lentinula</taxon>
    </lineage>
</organism>
<gene>
    <name evidence="4" type="ORF">F5878DRAFT_510532</name>
</gene>
<evidence type="ECO:0000259" key="3">
    <source>
        <dbReference type="Pfam" id="PF15613"/>
    </source>
</evidence>
<dbReference type="AlphaFoldDB" id="A0AA38U919"/>
<feature type="non-terminal residue" evidence="4">
    <location>
        <position position="1"/>
    </location>
</feature>
<keyword evidence="5" id="KW-1185">Reference proteome</keyword>
<comment type="subcellular location">
    <subcellularLocation>
        <location evidence="1">Nucleus</location>
    </subcellularLocation>
</comment>